<dbReference type="GO" id="GO:0004157">
    <property type="term" value="F:dihydropyrimidinase activity"/>
    <property type="evidence" value="ECO:0007669"/>
    <property type="project" value="TreeGrafter"/>
</dbReference>
<reference evidence="2" key="1">
    <citation type="submission" date="2021-02" db="EMBL/GenBank/DDBJ databases">
        <authorList>
            <person name="Nowell W R."/>
        </authorList>
    </citation>
    <scope>NUCLEOTIDE SEQUENCE</scope>
</reference>
<name>A0A8S2FNB4_9BILA</name>
<dbReference type="InterPro" id="IPR032466">
    <property type="entry name" value="Metal_Hydrolase"/>
</dbReference>
<dbReference type="Proteomes" id="UP000682733">
    <property type="component" value="Unassembled WGS sequence"/>
</dbReference>
<dbReference type="InterPro" id="IPR050378">
    <property type="entry name" value="Metallo-dep_Hydrolases_sf"/>
</dbReference>
<dbReference type="AlphaFoldDB" id="A0A8S2FNB4"/>
<sequence length="173" mass="19601">DFVIPEKEQSLLDAYKNWRERADPKVCCDYGLHVAITSWSDQVAKDMETLTKEKGVNSFKIFMAYNGVFMLHDHEIYQVFTKCRELGAIAMVHAENGEIITELEKEVAKLGITGPEGHLLSRPEELEAEATNRAITIAEQSRCPLYVVHVMSKSAADKVCDARRKGKMDHNYP</sequence>
<dbReference type="PANTHER" id="PTHR11647">
    <property type="entry name" value="HYDRANTOINASE/DIHYDROPYRIMIDINASE FAMILY MEMBER"/>
    <property type="match status" value="1"/>
</dbReference>
<feature type="non-terminal residue" evidence="2">
    <location>
        <position position="1"/>
    </location>
</feature>
<accession>A0A8S2FNB4</accession>
<organism evidence="2 4">
    <name type="scientific">Didymodactylos carnosus</name>
    <dbReference type="NCBI Taxonomy" id="1234261"/>
    <lineage>
        <taxon>Eukaryota</taxon>
        <taxon>Metazoa</taxon>
        <taxon>Spiralia</taxon>
        <taxon>Gnathifera</taxon>
        <taxon>Rotifera</taxon>
        <taxon>Eurotatoria</taxon>
        <taxon>Bdelloidea</taxon>
        <taxon>Philodinida</taxon>
        <taxon>Philodinidae</taxon>
        <taxon>Didymodactylos</taxon>
    </lineage>
</organism>
<gene>
    <name evidence="2" type="ORF">OVA965_LOCUS37389</name>
    <name evidence="3" type="ORF">TMI583_LOCUS38464</name>
</gene>
<evidence type="ECO:0000313" key="3">
    <source>
        <dbReference type="EMBL" id="CAF4299215.1"/>
    </source>
</evidence>
<dbReference type="FunFam" id="3.20.20.140:FF:000174">
    <property type="entry name" value="Dihydropyrimidinase-related protein 2"/>
    <property type="match status" value="1"/>
</dbReference>
<evidence type="ECO:0000313" key="2">
    <source>
        <dbReference type="EMBL" id="CAF1511474.1"/>
    </source>
</evidence>
<evidence type="ECO:0000313" key="4">
    <source>
        <dbReference type="Proteomes" id="UP000677228"/>
    </source>
</evidence>
<dbReference type="EMBL" id="CAJNOK010035257">
    <property type="protein sequence ID" value="CAF1511474.1"/>
    <property type="molecule type" value="Genomic_DNA"/>
</dbReference>
<evidence type="ECO:0000256" key="1">
    <source>
        <dbReference type="ARBA" id="ARBA00008829"/>
    </source>
</evidence>
<comment type="similarity">
    <text evidence="1">Belongs to the metallo-dependent hydrolases superfamily. Hydantoinase/dihydropyrimidinase family.</text>
</comment>
<dbReference type="GO" id="GO:0006208">
    <property type="term" value="P:pyrimidine nucleobase catabolic process"/>
    <property type="evidence" value="ECO:0007669"/>
    <property type="project" value="TreeGrafter"/>
</dbReference>
<dbReference type="PANTHER" id="PTHR11647:SF1">
    <property type="entry name" value="COLLAPSIN RESPONSE MEDIATOR PROTEIN"/>
    <property type="match status" value="1"/>
</dbReference>
<evidence type="ECO:0008006" key="5">
    <source>
        <dbReference type="Google" id="ProtNLM"/>
    </source>
</evidence>
<comment type="caution">
    <text evidence="2">The sequence shown here is derived from an EMBL/GenBank/DDBJ whole genome shotgun (WGS) entry which is preliminary data.</text>
</comment>
<dbReference type="Proteomes" id="UP000677228">
    <property type="component" value="Unassembled WGS sequence"/>
</dbReference>
<protein>
    <recommendedName>
        <fullName evidence="5">Dihydropyrimidinase</fullName>
    </recommendedName>
</protein>
<dbReference type="SUPFAM" id="SSF51556">
    <property type="entry name" value="Metallo-dependent hydrolases"/>
    <property type="match status" value="1"/>
</dbReference>
<dbReference type="GO" id="GO:0005829">
    <property type="term" value="C:cytosol"/>
    <property type="evidence" value="ECO:0007669"/>
    <property type="project" value="TreeGrafter"/>
</dbReference>
<dbReference type="EMBL" id="CAJOBA010057326">
    <property type="protein sequence ID" value="CAF4299215.1"/>
    <property type="molecule type" value="Genomic_DNA"/>
</dbReference>
<dbReference type="Gene3D" id="3.20.20.140">
    <property type="entry name" value="Metal-dependent hydrolases"/>
    <property type="match status" value="1"/>
</dbReference>
<proteinExistence type="inferred from homology"/>